<dbReference type="EnsemblPlants" id="AET5Gv20833400.2">
    <property type="protein sequence ID" value="AET5Gv20833400.2"/>
    <property type="gene ID" value="AET5Gv20833400"/>
</dbReference>
<organism evidence="2 3">
    <name type="scientific">Aegilops tauschii subsp. strangulata</name>
    <name type="common">Goatgrass</name>
    <dbReference type="NCBI Taxonomy" id="200361"/>
    <lineage>
        <taxon>Eukaryota</taxon>
        <taxon>Viridiplantae</taxon>
        <taxon>Streptophyta</taxon>
        <taxon>Embryophyta</taxon>
        <taxon>Tracheophyta</taxon>
        <taxon>Spermatophyta</taxon>
        <taxon>Magnoliopsida</taxon>
        <taxon>Liliopsida</taxon>
        <taxon>Poales</taxon>
        <taxon>Poaceae</taxon>
        <taxon>BOP clade</taxon>
        <taxon>Pooideae</taxon>
        <taxon>Triticodae</taxon>
        <taxon>Triticeae</taxon>
        <taxon>Triticinae</taxon>
        <taxon>Aegilops</taxon>
    </lineage>
</organism>
<dbReference type="AlphaFoldDB" id="A0A453LLQ3"/>
<dbReference type="Gramene" id="AET5Gv20833400.2">
    <property type="protein sequence ID" value="AET5Gv20833400.2"/>
    <property type="gene ID" value="AET5Gv20833400"/>
</dbReference>
<protein>
    <submittedName>
        <fullName evidence="2">Uncharacterized protein</fullName>
    </submittedName>
</protein>
<keyword evidence="3" id="KW-1185">Reference proteome</keyword>
<reference evidence="2" key="4">
    <citation type="submission" date="2019-03" db="UniProtKB">
        <authorList>
            <consortium name="EnsemblPlants"/>
        </authorList>
    </citation>
    <scope>IDENTIFICATION</scope>
</reference>
<feature type="region of interest" description="Disordered" evidence="1">
    <location>
        <begin position="1"/>
        <end position="29"/>
    </location>
</feature>
<reference evidence="3" key="1">
    <citation type="journal article" date="2014" name="Science">
        <title>Ancient hybridizations among the ancestral genomes of bread wheat.</title>
        <authorList>
            <consortium name="International Wheat Genome Sequencing Consortium,"/>
            <person name="Marcussen T."/>
            <person name="Sandve S.R."/>
            <person name="Heier L."/>
            <person name="Spannagl M."/>
            <person name="Pfeifer M."/>
            <person name="Jakobsen K.S."/>
            <person name="Wulff B.B."/>
            <person name="Steuernagel B."/>
            <person name="Mayer K.F."/>
            <person name="Olsen O.A."/>
        </authorList>
    </citation>
    <scope>NUCLEOTIDE SEQUENCE [LARGE SCALE GENOMIC DNA]</scope>
    <source>
        <strain evidence="3">cv. AL8/78</strain>
    </source>
</reference>
<reference evidence="2" key="3">
    <citation type="journal article" date="2017" name="Nature">
        <title>Genome sequence of the progenitor of the wheat D genome Aegilops tauschii.</title>
        <authorList>
            <person name="Luo M.C."/>
            <person name="Gu Y.Q."/>
            <person name="Puiu D."/>
            <person name="Wang H."/>
            <person name="Twardziok S.O."/>
            <person name="Deal K.R."/>
            <person name="Huo N."/>
            <person name="Zhu T."/>
            <person name="Wang L."/>
            <person name="Wang Y."/>
            <person name="McGuire P.E."/>
            <person name="Liu S."/>
            <person name="Long H."/>
            <person name="Ramasamy R.K."/>
            <person name="Rodriguez J.C."/>
            <person name="Van S.L."/>
            <person name="Yuan L."/>
            <person name="Wang Z."/>
            <person name="Xia Z."/>
            <person name="Xiao L."/>
            <person name="Anderson O.D."/>
            <person name="Ouyang S."/>
            <person name="Liang Y."/>
            <person name="Zimin A.V."/>
            <person name="Pertea G."/>
            <person name="Qi P."/>
            <person name="Bennetzen J.L."/>
            <person name="Dai X."/>
            <person name="Dawson M.W."/>
            <person name="Muller H.G."/>
            <person name="Kugler K."/>
            <person name="Rivarola-Duarte L."/>
            <person name="Spannagl M."/>
            <person name="Mayer K.F.X."/>
            <person name="Lu F.H."/>
            <person name="Bevan M.W."/>
            <person name="Leroy P."/>
            <person name="Li P."/>
            <person name="You F.M."/>
            <person name="Sun Q."/>
            <person name="Liu Z."/>
            <person name="Lyons E."/>
            <person name="Wicker T."/>
            <person name="Salzberg S.L."/>
            <person name="Devos K.M."/>
            <person name="Dvorak J."/>
        </authorList>
    </citation>
    <scope>NUCLEOTIDE SEQUENCE [LARGE SCALE GENOMIC DNA]</scope>
    <source>
        <strain evidence="2">cv. AL8/78</strain>
    </source>
</reference>
<accession>A0A453LLQ3</accession>
<dbReference type="Proteomes" id="UP000015105">
    <property type="component" value="Chromosome 5D"/>
</dbReference>
<feature type="compositionally biased region" description="Basic and acidic residues" evidence="1">
    <location>
        <begin position="10"/>
        <end position="27"/>
    </location>
</feature>
<reference evidence="3" key="2">
    <citation type="journal article" date="2017" name="Nat. Plants">
        <title>The Aegilops tauschii genome reveals multiple impacts of transposons.</title>
        <authorList>
            <person name="Zhao G."/>
            <person name="Zou C."/>
            <person name="Li K."/>
            <person name="Wang K."/>
            <person name="Li T."/>
            <person name="Gao L."/>
            <person name="Zhang X."/>
            <person name="Wang H."/>
            <person name="Yang Z."/>
            <person name="Liu X."/>
            <person name="Jiang W."/>
            <person name="Mao L."/>
            <person name="Kong X."/>
            <person name="Jiao Y."/>
            <person name="Jia J."/>
        </authorList>
    </citation>
    <scope>NUCLEOTIDE SEQUENCE [LARGE SCALE GENOMIC DNA]</scope>
    <source>
        <strain evidence="3">cv. AL8/78</strain>
    </source>
</reference>
<evidence type="ECO:0000313" key="3">
    <source>
        <dbReference type="Proteomes" id="UP000015105"/>
    </source>
</evidence>
<reference evidence="2" key="5">
    <citation type="journal article" date="2021" name="G3 (Bethesda)">
        <title>Aegilops tauschii genome assembly Aet v5.0 features greater sequence contiguity and improved annotation.</title>
        <authorList>
            <person name="Wang L."/>
            <person name="Zhu T."/>
            <person name="Rodriguez J.C."/>
            <person name="Deal K.R."/>
            <person name="Dubcovsky J."/>
            <person name="McGuire P.E."/>
            <person name="Lux T."/>
            <person name="Spannagl M."/>
            <person name="Mayer K.F.X."/>
            <person name="Baldrich P."/>
            <person name="Meyers B.C."/>
            <person name="Huo N."/>
            <person name="Gu Y.Q."/>
            <person name="Zhou H."/>
            <person name="Devos K.M."/>
            <person name="Bennetzen J.L."/>
            <person name="Unver T."/>
            <person name="Budak H."/>
            <person name="Gulick P.J."/>
            <person name="Galiba G."/>
            <person name="Kalapos B."/>
            <person name="Nelson D.R."/>
            <person name="Li P."/>
            <person name="You F.M."/>
            <person name="Luo M.C."/>
            <person name="Dvorak J."/>
        </authorList>
    </citation>
    <scope>NUCLEOTIDE SEQUENCE [LARGE SCALE GENOMIC DNA]</scope>
    <source>
        <strain evidence="2">cv. AL8/78</strain>
    </source>
</reference>
<proteinExistence type="predicted"/>
<evidence type="ECO:0000256" key="1">
    <source>
        <dbReference type="SAM" id="MobiDB-lite"/>
    </source>
</evidence>
<evidence type="ECO:0000313" key="2">
    <source>
        <dbReference type="EnsemblPlants" id="AET5Gv20833400.2"/>
    </source>
</evidence>
<name>A0A453LLQ3_AEGTS</name>
<sequence>QTLAKSRRRQAGERTRRRENYSGEKKKPWQACRRIGGQGLEEGPIQEEEINLVRSKMMEAGVKQVSEVAEEVFKAAHGWRLKTGRILG</sequence>